<dbReference type="Gene3D" id="1.10.760.10">
    <property type="entry name" value="Cytochrome c-like domain"/>
    <property type="match status" value="1"/>
</dbReference>
<keyword evidence="3 4" id="KW-0408">Iron</keyword>
<evidence type="ECO:0000256" key="5">
    <source>
        <dbReference type="SAM" id="MobiDB-lite"/>
    </source>
</evidence>
<dbReference type="STRING" id="655015.B1812_03830"/>
<keyword evidence="6" id="KW-0732">Signal</keyword>
<feature type="region of interest" description="Disordered" evidence="5">
    <location>
        <begin position="102"/>
        <end position="123"/>
    </location>
</feature>
<dbReference type="Pfam" id="PF00034">
    <property type="entry name" value="Cytochrom_C"/>
    <property type="match status" value="1"/>
</dbReference>
<keyword evidence="9" id="KW-1185">Reference proteome</keyword>
<dbReference type="InterPro" id="IPR009056">
    <property type="entry name" value="Cyt_c-like_dom"/>
</dbReference>
<dbReference type="RefSeq" id="WP_085770420.1">
    <property type="nucleotide sequence ID" value="NZ_AP027149.1"/>
</dbReference>
<feature type="domain" description="Cytochrome c" evidence="7">
    <location>
        <begin position="27"/>
        <end position="105"/>
    </location>
</feature>
<feature type="signal peptide" evidence="6">
    <location>
        <begin position="1"/>
        <end position="25"/>
    </location>
</feature>
<name>A0A1W6MRY5_9HYPH</name>
<dbReference type="SUPFAM" id="SSF46626">
    <property type="entry name" value="Cytochrome c"/>
    <property type="match status" value="1"/>
</dbReference>
<keyword evidence="2 4" id="KW-0479">Metal-binding</keyword>
<dbReference type="GO" id="GO:0020037">
    <property type="term" value="F:heme binding"/>
    <property type="evidence" value="ECO:0007669"/>
    <property type="project" value="InterPro"/>
</dbReference>
<feature type="chain" id="PRO_5012845770" evidence="6">
    <location>
        <begin position="26"/>
        <end position="123"/>
    </location>
</feature>
<evidence type="ECO:0000313" key="8">
    <source>
        <dbReference type="EMBL" id="ARN80354.1"/>
    </source>
</evidence>
<dbReference type="InterPro" id="IPR036909">
    <property type="entry name" value="Cyt_c-like_dom_sf"/>
</dbReference>
<organism evidence="8 9">
    <name type="scientific">Methylocystis bryophila</name>
    <dbReference type="NCBI Taxonomy" id="655015"/>
    <lineage>
        <taxon>Bacteria</taxon>
        <taxon>Pseudomonadati</taxon>
        <taxon>Pseudomonadota</taxon>
        <taxon>Alphaproteobacteria</taxon>
        <taxon>Hyphomicrobiales</taxon>
        <taxon>Methylocystaceae</taxon>
        <taxon>Methylocystis</taxon>
    </lineage>
</organism>
<evidence type="ECO:0000256" key="6">
    <source>
        <dbReference type="SAM" id="SignalP"/>
    </source>
</evidence>
<evidence type="ECO:0000256" key="1">
    <source>
        <dbReference type="ARBA" id="ARBA00022617"/>
    </source>
</evidence>
<dbReference type="Proteomes" id="UP000193978">
    <property type="component" value="Chromosome"/>
</dbReference>
<dbReference type="KEGG" id="mbry:B1812_03830"/>
<evidence type="ECO:0000256" key="2">
    <source>
        <dbReference type="ARBA" id="ARBA00022723"/>
    </source>
</evidence>
<dbReference type="PROSITE" id="PS51007">
    <property type="entry name" value="CYTC"/>
    <property type="match status" value="1"/>
</dbReference>
<evidence type="ECO:0000256" key="3">
    <source>
        <dbReference type="ARBA" id="ARBA00023004"/>
    </source>
</evidence>
<dbReference type="EMBL" id="CP019948">
    <property type="protein sequence ID" value="ARN80354.1"/>
    <property type="molecule type" value="Genomic_DNA"/>
</dbReference>
<keyword evidence="1 4" id="KW-0349">Heme</keyword>
<reference evidence="8 9" key="1">
    <citation type="submission" date="2017-02" db="EMBL/GenBank/DDBJ databases">
        <authorList>
            <person name="Peterson S.W."/>
        </authorList>
    </citation>
    <scope>NUCLEOTIDE SEQUENCE [LARGE SCALE GENOMIC DNA]</scope>
    <source>
        <strain evidence="8 9">S285</strain>
    </source>
</reference>
<dbReference type="GO" id="GO:0046872">
    <property type="term" value="F:metal ion binding"/>
    <property type="evidence" value="ECO:0007669"/>
    <property type="project" value="UniProtKB-KW"/>
</dbReference>
<dbReference type="GO" id="GO:0009055">
    <property type="term" value="F:electron transfer activity"/>
    <property type="evidence" value="ECO:0007669"/>
    <property type="project" value="InterPro"/>
</dbReference>
<protein>
    <submittedName>
        <fullName evidence="8">Cytochrome C</fullName>
    </submittedName>
</protein>
<sequence>MNIDRAVFALFATLASFGLATSASAGGDAARGEAIAKRWCANCHVVSSDQKSGKVDVPTFADVARRRPDDRSLANFLVEPHPPMPNLNLSRKEIDDVVSYIRSLDPNAPAPPPAKDPVPPKKG</sequence>
<evidence type="ECO:0000259" key="7">
    <source>
        <dbReference type="PROSITE" id="PS51007"/>
    </source>
</evidence>
<feature type="compositionally biased region" description="Pro residues" evidence="5">
    <location>
        <begin position="108"/>
        <end position="117"/>
    </location>
</feature>
<gene>
    <name evidence="8" type="ORF">B1812_03830</name>
</gene>
<dbReference type="AlphaFoldDB" id="A0A1W6MRY5"/>
<evidence type="ECO:0000313" key="9">
    <source>
        <dbReference type="Proteomes" id="UP000193978"/>
    </source>
</evidence>
<evidence type="ECO:0000256" key="4">
    <source>
        <dbReference type="PROSITE-ProRule" id="PRU00433"/>
    </source>
</evidence>
<dbReference type="OrthoDB" id="7873796at2"/>
<accession>A0A1W6MRY5</accession>
<proteinExistence type="predicted"/>